<dbReference type="RefSeq" id="WP_130728119.1">
    <property type="nucleotide sequence ID" value="NZ_SINY01000015.1"/>
</dbReference>
<comment type="caution">
    <text evidence="5">The sequence shown here is derived from an EMBL/GenBank/DDBJ whole genome shotgun (WGS) entry which is preliminary data.</text>
</comment>
<dbReference type="InterPro" id="IPR050221">
    <property type="entry name" value="26S_Proteasome_ATPase"/>
</dbReference>
<evidence type="ECO:0000256" key="1">
    <source>
        <dbReference type="ARBA" id="ARBA00006914"/>
    </source>
</evidence>
<dbReference type="AlphaFoldDB" id="A0ABD7PK05"/>
<evidence type="ECO:0000313" key="5">
    <source>
        <dbReference type="EMBL" id="TAW25213.1"/>
    </source>
</evidence>
<feature type="domain" description="AAA+ ATPase" evidence="4">
    <location>
        <begin position="134"/>
        <end position="266"/>
    </location>
</feature>
<keyword evidence="2" id="KW-0547">Nucleotide-binding</keyword>
<evidence type="ECO:0000259" key="4">
    <source>
        <dbReference type="SMART" id="SM00382"/>
    </source>
</evidence>
<dbReference type="EMBL" id="SIPS01000002">
    <property type="protein sequence ID" value="TAW25213.1"/>
    <property type="molecule type" value="Genomic_DNA"/>
</dbReference>
<dbReference type="InterPro" id="IPR027417">
    <property type="entry name" value="P-loop_NTPase"/>
</dbReference>
<dbReference type="InterPro" id="IPR003959">
    <property type="entry name" value="ATPase_AAA_core"/>
</dbReference>
<proteinExistence type="inferred from homology"/>
<dbReference type="PANTHER" id="PTHR23073">
    <property type="entry name" value="26S PROTEASOME REGULATORY SUBUNIT"/>
    <property type="match status" value="1"/>
</dbReference>
<comment type="similarity">
    <text evidence="1">Belongs to the AAA ATPase family.</text>
</comment>
<protein>
    <submittedName>
        <fullName evidence="5">AAA family ATPase</fullName>
    </submittedName>
</protein>
<keyword evidence="3" id="KW-0067">ATP-binding</keyword>
<evidence type="ECO:0000256" key="2">
    <source>
        <dbReference type="ARBA" id="ARBA00022741"/>
    </source>
</evidence>
<organism evidence="5 6">
    <name type="scientific">Rhizobium leguminosarum</name>
    <dbReference type="NCBI Taxonomy" id="384"/>
    <lineage>
        <taxon>Bacteria</taxon>
        <taxon>Pseudomonadati</taxon>
        <taxon>Pseudomonadota</taxon>
        <taxon>Alphaproteobacteria</taxon>
        <taxon>Hyphomicrobiales</taxon>
        <taxon>Rhizobiaceae</taxon>
        <taxon>Rhizobium/Agrobacterium group</taxon>
        <taxon>Rhizobium</taxon>
    </lineage>
</organism>
<dbReference type="CDD" id="cd19481">
    <property type="entry name" value="RecA-like_protease"/>
    <property type="match status" value="1"/>
</dbReference>
<dbReference type="Proteomes" id="UP000292036">
    <property type="component" value="Unassembled WGS sequence"/>
</dbReference>
<dbReference type="SUPFAM" id="SSF52540">
    <property type="entry name" value="P-loop containing nucleoside triphosphate hydrolases"/>
    <property type="match status" value="1"/>
</dbReference>
<keyword evidence="5" id="KW-0614">Plasmid</keyword>
<name>A0ABD7PK05_RHILE</name>
<dbReference type="Gene3D" id="3.40.50.300">
    <property type="entry name" value="P-loop containing nucleotide triphosphate hydrolases"/>
    <property type="match status" value="1"/>
</dbReference>
<gene>
    <name evidence="5" type="ORF">ELI19_27635</name>
</gene>
<dbReference type="Pfam" id="PF00004">
    <property type="entry name" value="AAA"/>
    <property type="match status" value="1"/>
</dbReference>
<sequence>MEHFPAIQSVIRAALTGDRDALDKQILRLRDRLEKAGQVKEAATIDRLRASAQEAHDLAPSRVEVSRAQIVGEVLAQGINPPIDKETGAKLCSIDFPASSNESPVYGDAVRETIEELLKEWSSIAALKSVGVEPTRSLLIYGPPGSGKTLTAHHIAARLGLPLITARIDGLISSFLGTTARNIANLFDFANRYACVLLLDEFDALAKLRDDPQEIGEIKRVVNTLLQNLDLRRGHGITIAITNHDRLLDPAVWRRFETQIQIGEPAGQAREFLISRFLRPIEAPTGTLRVFSYCLAGRSGSDIERVCTAVKRTIAVSGAAHDGPALFHALSTVLGRTPHHDHLPARILAADQEAFVSLIANDSEFPMKQTEIGEATGFGQSRVSDLKKTKRHLGLMEGAHA</sequence>
<accession>A0ABD7PK05</accession>
<reference evidence="5 6" key="1">
    <citation type="submission" date="2019-02" db="EMBL/GenBank/DDBJ databases">
        <title>The genomic architecture of introgression among sibling species of bacteria.</title>
        <authorList>
            <person name="Cavassim M.I.A."/>
            <person name="Moeskjaer S."/>
            <person name="Moslemi C."/>
            <person name="Fields B."/>
            <person name="Bachmann A."/>
            <person name="Vilhjalmsson B."/>
            <person name="Schierup M.H."/>
            <person name="Young J.P.W."/>
            <person name="Andersen S.U."/>
        </authorList>
    </citation>
    <scope>NUCLEOTIDE SEQUENCE [LARGE SCALE GENOMIC DNA]</scope>
    <source>
        <strain evidence="5 6">SM151B</strain>
        <plasmid evidence="5">pSM151B_Rh01</plasmid>
    </source>
</reference>
<evidence type="ECO:0000313" key="6">
    <source>
        <dbReference type="Proteomes" id="UP000292036"/>
    </source>
</evidence>
<dbReference type="InterPro" id="IPR003593">
    <property type="entry name" value="AAA+_ATPase"/>
</dbReference>
<geneLocation type="plasmid" evidence="5">
    <name>pSM151B_Rh01</name>
</geneLocation>
<dbReference type="SMART" id="SM00382">
    <property type="entry name" value="AAA"/>
    <property type="match status" value="1"/>
</dbReference>
<evidence type="ECO:0000256" key="3">
    <source>
        <dbReference type="ARBA" id="ARBA00022840"/>
    </source>
</evidence>
<dbReference type="GO" id="GO:0005524">
    <property type="term" value="F:ATP binding"/>
    <property type="evidence" value="ECO:0007669"/>
    <property type="project" value="UniProtKB-KW"/>
</dbReference>